<dbReference type="Proteomes" id="UP000236291">
    <property type="component" value="Unassembled WGS sequence"/>
</dbReference>
<evidence type="ECO:0000313" key="3">
    <source>
        <dbReference type="Proteomes" id="UP000236291"/>
    </source>
</evidence>
<feature type="non-terminal residue" evidence="2">
    <location>
        <position position="52"/>
    </location>
</feature>
<sequence length="52" mass="6163">MISTKCRPSKNLSKQWSEQHIQQGNQPRINQNSIQVWELKNLSKDDVAWIQQ</sequence>
<protein>
    <submittedName>
        <fullName evidence="2">Uncharacterized protein</fullName>
    </submittedName>
</protein>
<feature type="compositionally biased region" description="Polar residues" evidence="1">
    <location>
        <begin position="10"/>
        <end position="27"/>
    </location>
</feature>
<organism evidence="2 3">
    <name type="scientific">Trifolium pratense</name>
    <name type="common">Red clover</name>
    <dbReference type="NCBI Taxonomy" id="57577"/>
    <lineage>
        <taxon>Eukaryota</taxon>
        <taxon>Viridiplantae</taxon>
        <taxon>Streptophyta</taxon>
        <taxon>Embryophyta</taxon>
        <taxon>Tracheophyta</taxon>
        <taxon>Spermatophyta</taxon>
        <taxon>Magnoliopsida</taxon>
        <taxon>eudicotyledons</taxon>
        <taxon>Gunneridae</taxon>
        <taxon>Pentapetalae</taxon>
        <taxon>rosids</taxon>
        <taxon>fabids</taxon>
        <taxon>Fabales</taxon>
        <taxon>Fabaceae</taxon>
        <taxon>Papilionoideae</taxon>
        <taxon>50 kb inversion clade</taxon>
        <taxon>NPAAA clade</taxon>
        <taxon>Hologalegina</taxon>
        <taxon>IRL clade</taxon>
        <taxon>Trifolieae</taxon>
        <taxon>Trifolium</taxon>
    </lineage>
</organism>
<reference evidence="2 3" key="1">
    <citation type="journal article" date="2014" name="Am. J. Bot.">
        <title>Genome assembly and annotation for red clover (Trifolium pratense; Fabaceae).</title>
        <authorList>
            <person name="Istvanek J."/>
            <person name="Jaros M."/>
            <person name="Krenek A."/>
            <person name="Repkova J."/>
        </authorList>
    </citation>
    <scope>NUCLEOTIDE SEQUENCE [LARGE SCALE GENOMIC DNA]</scope>
    <source>
        <strain evidence="3">cv. Tatra</strain>
        <tissue evidence="2">Young leaves</tissue>
    </source>
</reference>
<proteinExistence type="predicted"/>
<accession>A0A2K3KR09</accession>
<evidence type="ECO:0000256" key="1">
    <source>
        <dbReference type="SAM" id="MobiDB-lite"/>
    </source>
</evidence>
<feature type="region of interest" description="Disordered" evidence="1">
    <location>
        <begin position="1"/>
        <end position="27"/>
    </location>
</feature>
<dbReference type="AlphaFoldDB" id="A0A2K3KR09"/>
<dbReference type="EMBL" id="ASHM01232356">
    <property type="protein sequence ID" value="PNX68693.1"/>
    <property type="molecule type" value="Genomic_DNA"/>
</dbReference>
<evidence type="ECO:0000313" key="2">
    <source>
        <dbReference type="EMBL" id="PNX68693.1"/>
    </source>
</evidence>
<name>A0A2K3KR09_TRIPR</name>
<gene>
    <name evidence="2" type="ORF">L195_g064095</name>
</gene>
<reference evidence="2 3" key="2">
    <citation type="journal article" date="2017" name="Front. Plant Sci.">
        <title>Gene Classification and Mining of Molecular Markers Useful in Red Clover (Trifolium pratense) Breeding.</title>
        <authorList>
            <person name="Istvanek J."/>
            <person name="Dluhosova J."/>
            <person name="Dluhos P."/>
            <person name="Patkova L."/>
            <person name="Nedelnik J."/>
            <person name="Repkova J."/>
        </authorList>
    </citation>
    <scope>NUCLEOTIDE SEQUENCE [LARGE SCALE GENOMIC DNA]</scope>
    <source>
        <strain evidence="3">cv. Tatra</strain>
        <tissue evidence="2">Young leaves</tissue>
    </source>
</reference>
<comment type="caution">
    <text evidence="2">The sequence shown here is derived from an EMBL/GenBank/DDBJ whole genome shotgun (WGS) entry which is preliminary data.</text>
</comment>